<keyword evidence="4" id="KW-0336">GPI-anchor</keyword>
<evidence type="ECO:0000256" key="6">
    <source>
        <dbReference type="ARBA" id="ARBA00023136"/>
    </source>
</evidence>
<keyword evidence="6" id="KW-0472">Membrane</keyword>
<evidence type="ECO:0000256" key="9">
    <source>
        <dbReference type="SAM" id="SignalP"/>
    </source>
</evidence>
<evidence type="ECO:0000256" key="7">
    <source>
        <dbReference type="ARBA" id="ARBA00023180"/>
    </source>
</evidence>
<reference evidence="12" key="2">
    <citation type="journal article" date="2014" name="Mol. Biochem. Parasitol.">
        <title>Capturing the variant surface glycoprotein repertoire (the VSGnome) of Trypanosoma brucei Lister 427.</title>
        <authorList>
            <person name="Cross G.A."/>
            <person name="Kim H.S."/>
            <person name="Wickstead B."/>
        </authorList>
    </citation>
    <scope>NUCLEOTIDE SEQUENCE</scope>
    <source>
        <strain evidence="12">Lister 427</strain>
    </source>
</reference>
<reference evidence="12" key="1">
    <citation type="submission" date="2013-02" db="EMBL/GenBank/DDBJ databases">
        <authorList>
            <person name="Cross G.A.M."/>
            <person name="Kim H.-S."/>
            <person name="Wickstead B."/>
        </authorList>
    </citation>
    <scope>NUCLEOTIDE SEQUENCE</scope>
    <source>
        <strain evidence="12">Lister 427</strain>
    </source>
</reference>
<keyword evidence="8" id="KW-0449">Lipoprotein</keyword>
<dbReference type="GO" id="GO:0005886">
    <property type="term" value="C:plasma membrane"/>
    <property type="evidence" value="ECO:0007669"/>
    <property type="project" value="UniProtKB-SubCell"/>
</dbReference>
<evidence type="ECO:0000256" key="8">
    <source>
        <dbReference type="ARBA" id="ARBA00023288"/>
    </source>
</evidence>
<dbReference type="EMBL" id="KC612471">
    <property type="protein sequence ID" value="AGH59902.1"/>
    <property type="molecule type" value="Genomic_DNA"/>
</dbReference>
<sequence>MATVSLITAVLLATANFCKATLTDGVNAPIFTDLCPVLNWAENGVTLDVDASSEEQDYMDIQKLNMTLAPDEWRTKFNKNEQGKTTRTAEQDHPKDEMAAQLWKTWVTVASQLKETDQRDEVLETAKLKGAAESTRKQARQRAAAAEAAAYVLKRTLDGLPDKPNPNEQADIKKLIDTAVYGKSPKGTAGDFNPPGMGNPATSRATLCEATGSNKVATLVEVAVCLCTKKETDGTAVNEPCRHLTTGSEVAFPTAQNNVLTKYNDVFKQCDHKLPTPISADIVKSTVAKLRSYFNHQAAATYLGAYINTGCTGDNDDGVCVKYSDITDADPSKTKEIGWLHNLNAAGLRLRKIETYNRKAAPLKAKLRSLRDDIYNFAAIKAALPQEETGKVVHLQPQVTATDSEAEAVSCSKHKAKKTACTDSNCKWEGEKENDGPCVVDVNKVAQQATQEGTADGAAGKFAPKKLEARAGMVANGRVKHAKIQVFSSIRNWL</sequence>
<evidence type="ECO:0000259" key="11">
    <source>
        <dbReference type="Pfam" id="PF13206"/>
    </source>
</evidence>
<feature type="domain" description="Trypanosome variant surface glycoprotein B-type N-terminal" evidence="11">
    <location>
        <begin position="10"/>
        <end position="368"/>
    </location>
</feature>
<feature type="chain" id="PRO_5004058041" evidence="9">
    <location>
        <begin position="21"/>
        <end position="494"/>
    </location>
</feature>
<dbReference type="Pfam" id="PF13206">
    <property type="entry name" value="VSG_B"/>
    <property type="match status" value="1"/>
</dbReference>
<protein>
    <submittedName>
        <fullName evidence="12">Variant surface glycoprotein 729</fullName>
    </submittedName>
</protein>
<dbReference type="AlphaFoldDB" id="M4SYZ6"/>
<evidence type="ECO:0000256" key="4">
    <source>
        <dbReference type="ARBA" id="ARBA00022622"/>
    </source>
</evidence>
<evidence type="ECO:0000259" key="10">
    <source>
        <dbReference type="Pfam" id="PF10659"/>
    </source>
</evidence>
<evidence type="ECO:0000256" key="3">
    <source>
        <dbReference type="ARBA" id="ARBA00022475"/>
    </source>
</evidence>
<accession>M4SYZ6</accession>
<evidence type="ECO:0000256" key="1">
    <source>
        <dbReference type="ARBA" id="ARBA00002523"/>
    </source>
</evidence>
<feature type="domain" description="Trypanosome variant surface glycoprotein C-terminal" evidence="10">
    <location>
        <begin position="411"/>
        <end position="459"/>
    </location>
</feature>
<dbReference type="InterPro" id="IPR019609">
    <property type="entry name" value="Variant_surf_glycoprt_trypan_C"/>
</dbReference>
<keyword evidence="3" id="KW-1003">Cell membrane</keyword>
<keyword evidence="7" id="KW-0325">Glycoprotein</keyword>
<dbReference type="VEuPathDB" id="TriTrypDB:Tb11.v5.0118"/>
<dbReference type="GO" id="GO:0098552">
    <property type="term" value="C:side of membrane"/>
    <property type="evidence" value="ECO:0007669"/>
    <property type="project" value="UniProtKB-KW"/>
</dbReference>
<feature type="signal peptide" evidence="9">
    <location>
        <begin position="1"/>
        <end position="20"/>
    </location>
</feature>
<evidence type="ECO:0000256" key="2">
    <source>
        <dbReference type="ARBA" id="ARBA00004609"/>
    </source>
</evidence>
<name>M4SYZ6_9TRYP</name>
<dbReference type="InterPro" id="IPR025932">
    <property type="entry name" value="Trypano_VSG_B_N_dom"/>
</dbReference>
<evidence type="ECO:0000313" key="12">
    <source>
        <dbReference type="EMBL" id="AGH59902.1"/>
    </source>
</evidence>
<dbReference type="VEuPathDB" id="TriTrypDB:Tb427_000130900"/>
<keyword evidence="5 9" id="KW-0732">Signal</keyword>
<organism evidence="12">
    <name type="scientific">Trypanosoma brucei</name>
    <dbReference type="NCBI Taxonomy" id="5691"/>
    <lineage>
        <taxon>Eukaryota</taxon>
        <taxon>Discoba</taxon>
        <taxon>Euglenozoa</taxon>
        <taxon>Kinetoplastea</taxon>
        <taxon>Metakinetoplastina</taxon>
        <taxon>Trypanosomatida</taxon>
        <taxon>Trypanosomatidae</taxon>
        <taxon>Trypanosoma</taxon>
    </lineage>
</organism>
<dbReference type="Pfam" id="PF10659">
    <property type="entry name" value="Trypan_glycop_C"/>
    <property type="match status" value="1"/>
</dbReference>
<comment type="subcellular location">
    <subcellularLocation>
        <location evidence="2">Cell membrane</location>
        <topology evidence="2">Lipid-anchor</topology>
        <topology evidence="2">GPI-anchor</topology>
    </subcellularLocation>
</comment>
<proteinExistence type="predicted"/>
<evidence type="ECO:0000256" key="5">
    <source>
        <dbReference type="ARBA" id="ARBA00022729"/>
    </source>
</evidence>
<comment type="function">
    <text evidence="1">VSG forms a coat on the surface of the parasite. The trypanosome evades the immune response of the host by expressing a series of antigenically distinct VSGs from an estimated 1000 VSG genes.</text>
</comment>